<proteinExistence type="predicted"/>
<protein>
    <recommendedName>
        <fullName evidence="3">AbiEi antitoxin C-terminal domain-containing protein</fullName>
    </recommendedName>
</protein>
<name>K5CU27_9BACE</name>
<sequence>METDKKANGFLLSSTAKAKGRSAYYKLLDEAKEGNLISVRRGVYATVDQLADTMIDLDIVVPGGILCLQSAWNIHGLSTTLPQCYHVALKRGRKIQVPEYPPIEFHFITEKLFNLGVEEKDISGYKVKVYNLERSVCDAIKFRNKIGMDVCSEVVNNYLSMPNRNLTLLMDYAEQLRVSSTLKKYLEIKL</sequence>
<reference evidence="1 2" key="1">
    <citation type="submission" date="2012-02" db="EMBL/GenBank/DDBJ databases">
        <title>The Genome Sequence of Bacteroides finegoldii CL09T03C10.</title>
        <authorList>
            <consortium name="The Broad Institute Genome Sequencing Platform"/>
            <person name="Earl A."/>
            <person name="Ward D."/>
            <person name="Feldgarden M."/>
            <person name="Gevers D."/>
            <person name="Zitomersky N.L."/>
            <person name="Coyne M.J."/>
            <person name="Comstock L.E."/>
            <person name="Young S.K."/>
            <person name="Zeng Q."/>
            <person name="Gargeya S."/>
            <person name="Fitzgerald M."/>
            <person name="Haas B."/>
            <person name="Abouelleil A."/>
            <person name="Alvarado L."/>
            <person name="Arachchi H.M."/>
            <person name="Berlin A."/>
            <person name="Chapman S.B."/>
            <person name="Gearin G."/>
            <person name="Goldberg J."/>
            <person name="Griggs A."/>
            <person name="Gujja S."/>
            <person name="Hansen M."/>
            <person name="Heiman D."/>
            <person name="Howarth C."/>
            <person name="Larimer J."/>
            <person name="Lui A."/>
            <person name="MacDonald P.J.P."/>
            <person name="McCowen C."/>
            <person name="Montmayeur A."/>
            <person name="Murphy C."/>
            <person name="Neiman D."/>
            <person name="Pearson M."/>
            <person name="Priest M."/>
            <person name="Roberts A."/>
            <person name="Saif S."/>
            <person name="Shea T."/>
            <person name="Sisk P."/>
            <person name="Stolte C."/>
            <person name="Sykes S."/>
            <person name="Wortman J."/>
            <person name="Nusbaum C."/>
            <person name="Birren B."/>
        </authorList>
    </citation>
    <scope>NUCLEOTIDE SEQUENCE [LARGE SCALE GENOMIC DNA]</scope>
    <source>
        <strain evidence="1 2">CL09T03C10</strain>
    </source>
</reference>
<organism evidence="1 2">
    <name type="scientific">Bacteroides finegoldii CL09T03C10</name>
    <dbReference type="NCBI Taxonomy" id="997888"/>
    <lineage>
        <taxon>Bacteria</taxon>
        <taxon>Pseudomonadati</taxon>
        <taxon>Bacteroidota</taxon>
        <taxon>Bacteroidia</taxon>
        <taxon>Bacteroidales</taxon>
        <taxon>Bacteroidaceae</taxon>
        <taxon>Bacteroides</taxon>
    </lineage>
</organism>
<evidence type="ECO:0008006" key="3">
    <source>
        <dbReference type="Google" id="ProtNLM"/>
    </source>
</evidence>
<accession>K5CU27</accession>
<dbReference type="HOGENOM" id="CLU_089333_0_1_10"/>
<dbReference type="AlphaFoldDB" id="K5CU27"/>
<comment type="caution">
    <text evidence="1">The sequence shown here is derived from an EMBL/GenBank/DDBJ whole genome shotgun (WGS) entry which is preliminary data.</text>
</comment>
<dbReference type="RefSeq" id="WP_007758782.1">
    <property type="nucleotide sequence ID" value="NZ_AKBZ01000001.1"/>
</dbReference>
<dbReference type="OrthoDB" id="9801429at2"/>
<evidence type="ECO:0000313" key="1">
    <source>
        <dbReference type="EMBL" id="EKJ92910.1"/>
    </source>
</evidence>
<dbReference type="EMBL" id="AGXW01000001">
    <property type="protein sequence ID" value="EKJ92910.1"/>
    <property type="molecule type" value="Genomic_DNA"/>
</dbReference>
<dbReference type="Proteomes" id="UP000007995">
    <property type="component" value="Unassembled WGS sequence"/>
</dbReference>
<gene>
    <name evidence="1" type="ORF">HMPREF1057_00208</name>
</gene>
<evidence type="ECO:0000313" key="2">
    <source>
        <dbReference type="Proteomes" id="UP000007995"/>
    </source>
</evidence>